<dbReference type="EMBL" id="KZ303860">
    <property type="protein sequence ID" value="PHZ09027.1"/>
    <property type="molecule type" value="Genomic_DNA"/>
</dbReference>
<name>A0A2G4SJS4_RHIZD</name>
<organism evidence="1 2">
    <name type="scientific">Rhizopus microsporus ATCC 52813</name>
    <dbReference type="NCBI Taxonomy" id="1340429"/>
    <lineage>
        <taxon>Eukaryota</taxon>
        <taxon>Fungi</taxon>
        <taxon>Fungi incertae sedis</taxon>
        <taxon>Mucoromycota</taxon>
        <taxon>Mucoromycotina</taxon>
        <taxon>Mucoromycetes</taxon>
        <taxon>Mucorales</taxon>
        <taxon>Mucorineae</taxon>
        <taxon>Rhizopodaceae</taxon>
        <taxon>Rhizopus</taxon>
    </lineage>
</organism>
<gene>
    <name evidence="1" type="ORF">RHIMIDRAFT_263765</name>
</gene>
<reference evidence="1 2" key="1">
    <citation type="journal article" date="2016" name="Proc. Natl. Acad. Sci. U.S.A.">
        <title>Lipid metabolic changes in an early divergent fungus govern the establishment of a mutualistic symbiosis with endobacteria.</title>
        <authorList>
            <person name="Lastovetsky O.A."/>
            <person name="Gaspar M.L."/>
            <person name="Mondo S.J."/>
            <person name="LaButti K.M."/>
            <person name="Sandor L."/>
            <person name="Grigoriev I.V."/>
            <person name="Henry S.A."/>
            <person name="Pawlowska T.E."/>
        </authorList>
    </citation>
    <scope>NUCLEOTIDE SEQUENCE [LARGE SCALE GENOMIC DNA]</scope>
    <source>
        <strain evidence="1 2">ATCC 52813</strain>
    </source>
</reference>
<keyword evidence="2" id="KW-1185">Reference proteome</keyword>
<dbReference type="AlphaFoldDB" id="A0A2G4SJS4"/>
<proteinExistence type="predicted"/>
<evidence type="ECO:0000313" key="2">
    <source>
        <dbReference type="Proteomes" id="UP000242254"/>
    </source>
</evidence>
<dbReference type="RefSeq" id="XP_023462735.1">
    <property type="nucleotide sequence ID" value="XM_023611700.1"/>
</dbReference>
<sequence>MEISWKLAICMYYYAEYTEENVKKYTEEIKRLGDVEICYNIDPKQPIIVTKERIRKMPNSYQLYPATLD</sequence>
<protein>
    <submittedName>
        <fullName evidence="1">Uncharacterized protein</fullName>
    </submittedName>
</protein>
<dbReference type="GeneID" id="35442689"/>
<dbReference type="Proteomes" id="UP000242254">
    <property type="component" value="Unassembled WGS sequence"/>
</dbReference>
<evidence type="ECO:0000313" key="1">
    <source>
        <dbReference type="EMBL" id="PHZ09027.1"/>
    </source>
</evidence>
<accession>A0A2G4SJS4</accession>